<organism evidence="2 3">
    <name type="scientific">Cyphomyrmex costatus</name>
    <dbReference type="NCBI Taxonomy" id="456900"/>
    <lineage>
        <taxon>Eukaryota</taxon>
        <taxon>Metazoa</taxon>
        <taxon>Ecdysozoa</taxon>
        <taxon>Arthropoda</taxon>
        <taxon>Hexapoda</taxon>
        <taxon>Insecta</taxon>
        <taxon>Pterygota</taxon>
        <taxon>Neoptera</taxon>
        <taxon>Endopterygota</taxon>
        <taxon>Hymenoptera</taxon>
        <taxon>Apocrita</taxon>
        <taxon>Aculeata</taxon>
        <taxon>Formicoidea</taxon>
        <taxon>Formicidae</taxon>
        <taxon>Myrmicinae</taxon>
        <taxon>Cyphomyrmex</taxon>
    </lineage>
</organism>
<reference evidence="2 3" key="1">
    <citation type="submission" date="2016-03" db="EMBL/GenBank/DDBJ databases">
        <title>Cyphomyrmex costatus WGS genome.</title>
        <authorList>
            <person name="Nygaard S."/>
            <person name="Hu H."/>
            <person name="Boomsma J."/>
            <person name="Zhang G."/>
        </authorList>
    </citation>
    <scope>NUCLEOTIDE SEQUENCE [LARGE SCALE GENOMIC DNA]</scope>
    <source>
        <strain evidence="2">MS0001</strain>
        <tissue evidence="2">Whole body</tissue>
    </source>
</reference>
<keyword evidence="3" id="KW-1185">Reference proteome</keyword>
<name>A0A195C415_9HYME</name>
<sequence>MILNLPGRTRASLISFREWAYGPAFGAEVPFRSLSSVCTMRTRGAPVEIQMTMIPSGSGYRIRALSTSAIVGGYDECLFSEKGKSRQFRDSHAKKKRRRRNVFIRAIHCNPQVVATTGRSPSLAASSSNFLLAACELAFQFGFFNF</sequence>
<dbReference type="AlphaFoldDB" id="A0A195C415"/>
<evidence type="ECO:0000313" key="2">
    <source>
        <dbReference type="EMBL" id="KYM95599.1"/>
    </source>
</evidence>
<gene>
    <name evidence="1" type="ORF">ALC62_13713</name>
    <name evidence="2" type="ORF">ALC62_13714</name>
</gene>
<dbReference type="EMBL" id="KQ978287">
    <property type="protein sequence ID" value="KYM95599.1"/>
    <property type="molecule type" value="Genomic_DNA"/>
</dbReference>
<proteinExistence type="predicted"/>
<dbReference type="Proteomes" id="UP000078542">
    <property type="component" value="Unassembled WGS sequence"/>
</dbReference>
<evidence type="ECO:0000313" key="1">
    <source>
        <dbReference type="EMBL" id="KYM95598.1"/>
    </source>
</evidence>
<dbReference type="EMBL" id="KQ978287">
    <property type="protein sequence ID" value="KYM95598.1"/>
    <property type="molecule type" value="Genomic_DNA"/>
</dbReference>
<protein>
    <submittedName>
        <fullName evidence="2">Uncharacterized protein</fullName>
    </submittedName>
</protein>
<accession>A0A195C415</accession>
<evidence type="ECO:0000313" key="3">
    <source>
        <dbReference type="Proteomes" id="UP000078542"/>
    </source>
</evidence>